<evidence type="ECO:0000313" key="11">
    <source>
        <dbReference type="Proteomes" id="UP001153069"/>
    </source>
</evidence>
<feature type="coiled-coil region" evidence="6">
    <location>
        <begin position="138"/>
        <end position="165"/>
    </location>
</feature>
<comment type="subcellular location">
    <subcellularLocation>
        <location evidence="1">Membrane</location>
        <topology evidence="1">Single-pass type IV membrane protein</topology>
    </subcellularLocation>
</comment>
<organism evidence="10 11">
    <name type="scientific">Seminavis robusta</name>
    <dbReference type="NCBI Taxonomy" id="568900"/>
    <lineage>
        <taxon>Eukaryota</taxon>
        <taxon>Sar</taxon>
        <taxon>Stramenopiles</taxon>
        <taxon>Ochrophyta</taxon>
        <taxon>Bacillariophyta</taxon>
        <taxon>Bacillariophyceae</taxon>
        <taxon>Bacillariophycidae</taxon>
        <taxon>Naviculales</taxon>
        <taxon>Naviculaceae</taxon>
        <taxon>Seminavis</taxon>
    </lineage>
</organism>
<feature type="region of interest" description="Disordered" evidence="7">
    <location>
        <begin position="22"/>
        <end position="51"/>
    </location>
</feature>
<dbReference type="SMART" id="SM00397">
    <property type="entry name" value="t_SNARE"/>
    <property type="match status" value="1"/>
</dbReference>
<keyword evidence="3 8" id="KW-0812">Transmembrane</keyword>
<keyword evidence="5 8" id="KW-0472">Membrane</keyword>
<keyword evidence="4 8" id="KW-1133">Transmembrane helix</keyword>
<dbReference type="InterPro" id="IPR010989">
    <property type="entry name" value="SNARE"/>
</dbReference>
<dbReference type="GO" id="GO:0006906">
    <property type="term" value="P:vesicle fusion"/>
    <property type="evidence" value="ECO:0007669"/>
    <property type="project" value="TreeGrafter"/>
</dbReference>
<dbReference type="GO" id="GO:0012505">
    <property type="term" value="C:endomembrane system"/>
    <property type="evidence" value="ECO:0007669"/>
    <property type="project" value="TreeGrafter"/>
</dbReference>
<dbReference type="GO" id="GO:0048278">
    <property type="term" value="P:vesicle docking"/>
    <property type="evidence" value="ECO:0007669"/>
    <property type="project" value="TreeGrafter"/>
</dbReference>
<proteinExistence type="inferred from homology"/>
<keyword evidence="6" id="KW-0175">Coiled coil</keyword>
<dbReference type="GO" id="GO:0005886">
    <property type="term" value="C:plasma membrane"/>
    <property type="evidence" value="ECO:0007669"/>
    <property type="project" value="TreeGrafter"/>
</dbReference>
<dbReference type="Pfam" id="PF00804">
    <property type="entry name" value="Syntaxin"/>
    <property type="match status" value="1"/>
</dbReference>
<evidence type="ECO:0000256" key="6">
    <source>
        <dbReference type="SAM" id="Coils"/>
    </source>
</evidence>
<dbReference type="PROSITE" id="PS50192">
    <property type="entry name" value="T_SNARE"/>
    <property type="match status" value="1"/>
</dbReference>
<dbReference type="InterPro" id="IPR006011">
    <property type="entry name" value="Syntaxin_N"/>
</dbReference>
<evidence type="ECO:0000259" key="9">
    <source>
        <dbReference type="PROSITE" id="PS50192"/>
    </source>
</evidence>
<dbReference type="Proteomes" id="UP001153069">
    <property type="component" value="Unassembled WGS sequence"/>
</dbReference>
<gene>
    <name evidence="10" type="ORF">SEMRO_2940_G340680.1</name>
</gene>
<dbReference type="PANTHER" id="PTHR19957:SF307">
    <property type="entry name" value="PROTEIN SSO1-RELATED"/>
    <property type="match status" value="1"/>
</dbReference>
<dbReference type="EMBL" id="CAICTM010002938">
    <property type="protein sequence ID" value="CAB9530579.1"/>
    <property type="molecule type" value="Genomic_DNA"/>
</dbReference>
<feature type="transmembrane region" description="Helical" evidence="8">
    <location>
        <begin position="334"/>
        <end position="351"/>
    </location>
</feature>
<dbReference type="Gene3D" id="1.20.5.110">
    <property type="match status" value="1"/>
</dbReference>
<name>A0A9N8F4E8_9STRA</name>
<evidence type="ECO:0000256" key="5">
    <source>
        <dbReference type="ARBA" id="ARBA00023136"/>
    </source>
</evidence>
<feature type="domain" description="T-SNARE coiled-coil homology" evidence="9">
    <location>
        <begin position="259"/>
        <end position="321"/>
    </location>
</feature>
<dbReference type="GO" id="GO:0006887">
    <property type="term" value="P:exocytosis"/>
    <property type="evidence" value="ECO:0007669"/>
    <property type="project" value="TreeGrafter"/>
</dbReference>
<dbReference type="CDD" id="cd15848">
    <property type="entry name" value="SNARE_syntaxin1-like"/>
    <property type="match status" value="1"/>
</dbReference>
<dbReference type="Pfam" id="PF05739">
    <property type="entry name" value="SNARE"/>
    <property type="match status" value="1"/>
</dbReference>
<dbReference type="Gene3D" id="1.20.58.70">
    <property type="match status" value="1"/>
</dbReference>
<evidence type="ECO:0000256" key="1">
    <source>
        <dbReference type="ARBA" id="ARBA00004211"/>
    </source>
</evidence>
<evidence type="ECO:0000256" key="7">
    <source>
        <dbReference type="SAM" id="MobiDB-lite"/>
    </source>
</evidence>
<protein>
    <submittedName>
        <fullName evidence="10">Syntaxin-1B</fullName>
    </submittedName>
</protein>
<evidence type="ECO:0000313" key="10">
    <source>
        <dbReference type="EMBL" id="CAB9530579.1"/>
    </source>
</evidence>
<feature type="compositionally biased region" description="Basic residues" evidence="7">
    <location>
        <begin position="37"/>
        <end position="48"/>
    </location>
</feature>
<evidence type="ECO:0000256" key="8">
    <source>
        <dbReference type="SAM" id="Phobius"/>
    </source>
</evidence>
<dbReference type="GO" id="GO:0005484">
    <property type="term" value="F:SNAP receptor activity"/>
    <property type="evidence" value="ECO:0007669"/>
    <property type="project" value="TreeGrafter"/>
</dbReference>
<keyword evidence="11" id="KW-1185">Reference proteome</keyword>
<dbReference type="InterPro" id="IPR000727">
    <property type="entry name" value="T_SNARE_dom"/>
</dbReference>
<dbReference type="GO" id="GO:0006886">
    <property type="term" value="P:intracellular protein transport"/>
    <property type="evidence" value="ECO:0007669"/>
    <property type="project" value="TreeGrafter"/>
</dbReference>
<comment type="caution">
    <text evidence="10">The sequence shown here is derived from an EMBL/GenBank/DDBJ whole genome shotgun (WGS) entry which is preliminary data.</text>
</comment>
<evidence type="ECO:0000256" key="4">
    <source>
        <dbReference type="ARBA" id="ARBA00022989"/>
    </source>
</evidence>
<dbReference type="SUPFAM" id="SSF47661">
    <property type="entry name" value="t-snare proteins"/>
    <property type="match status" value="1"/>
</dbReference>
<comment type="similarity">
    <text evidence="2">Belongs to the syntaxin family.</text>
</comment>
<dbReference type="GO" id="GO:0000149">
    <property type="term" value="F:SNARE binding"/>
    <property type="evidence" value="ECO:0007669"/>
    <property type="project" value="TreeGrafter"/>
</dbReference>
<dbReference type="InterPro" id="IPR045242">
    <property type="entry name" value="Syntaxin"/>
</dbReference>
<dbReference type="GO" id="GO:0031201">
    <property type="term" value="C:SNARE complex"/>
    <property type="evidence" value="ECO:0007669"/>
    <property type="project" value="TreeGrafter"/>
</dbReference>
<evidence type="ECO:0000256" key="2">
    <source>
        <dbReference type="ARBA" id="ARBA00009063"/>
    </source>
</evidence>
<accession>A0A9N8F4E8</accession>
<reference evidence="10" key="1">
    <citation type="submission" date="2020-06" db="EMBL/GenBank/DDBJ databases">
        <authorList>
            <consortium name="Plant Systems Biology data submission"/>
        </authorList>
    </citation>
    <scope>NUCLEOTIDE SEQUENCE</scope>
    <source>
        <strain evidence="10">D6</strain>
    </source>
</reference>
<dbReference type="PANTHER" id="PTHR19957">
    <property type="entry name" value="SYNTAXIN"/>
    <property type="match status" value="1"/>
</dbReference>
<dbReference type="OrthoDB" id="10255013at2759"/>
<dbReference type="AlphaFoldDB" id="A0A9N8F4E8"/>
<sequence length="352" mass="40506">MNNRLDELPSFMDDSATVNDLSLTSHRSLPSSNKKSSSSKKKTTRAFPKKQDWKKIIKGTTTKKKHSKKKKIEVVVTPGEERAKLMELFYDNVEKLQKSIGSIAKAAKTIHRTTRDILEKTLSSQEEKQLDAQACRLVEQTNQKAQMIRAQLKGIQRETKELRKQQQLLLVESDFRIRDFLTSALTKQFVDELRRYQTAQGHYKVKTQQRLKRQIRTVQPNATDNDIEGMIQRGEDRDAFYQQAILAPGMINDRIRTVHETVSEKYKAIQQIEQSAAMIQGLFLDLALLVEEQGEQLDQIEFHVKQAGDYIEQGDEELHQANEYGKKVRKKKRMILLIVGGVVIVLALIVIF</sequence>
<evidence type="ECO:0000256" key="3">
    <source>
        <dbReference type="ARBA" id="ARBA00022692"/>
    </source>
</evidence>